<sequence>MFDSVLYRRLAKSYLALILSLMYVPMLIVALASISKSRFFVFPVRRYDMKWYENTFSSLQIHDGFLTSLTVAFCVALISVTLAVFGALAYARHDWRGKSLFQQILLVPVFFPQSVLGLALQLWFNSFGVVMSWEATVFAQLVWIAPIVTLIISIQAFGYDASVEEAATDLGASRWQVFRDITIPLLGPGIVSGFMFAVLLSWGNFPLAYFTSGADVTIPEWLYGKMIGGYTPMVPAVGFLSVLVGALALAIGFSLKAFSGQKDNK</sequence>
<accession>A0A161K1F2</accession>
<comment type="subcellular location">
    <subcellularLocation>
        <location evidence="1">Cell membrane</location>
        <topology evidence="1">Multi-pass membrane protein</topology>
    </subcellularLocation>
</comment>
<feature type="transmembrane region" description="Helical" evidence="8">
    <location>
        <begin position="65"/>
        <end position="91"/>
    </location>
</feature>
<evidence type="ECO:0000256" key="5">
    <source>
        <dbReference type="ARBA" id="ARBA00022692"/>
    </source>
</evidence>
<feature type="transmembrane region" description="Helical" evidence="8">
    <location>
        <begin position="181"/>
        <end position="202"/>
    </location>
</feature>
<dbReference type="PROSITE" id="PS50928">
    <property type="entry name" value="ABC_TM1"/>
    <property type="match status" value="1"/>
</dbReference>
<evidence type="ECO:0000256" key="2">
    <source>
        <dbReference type="ARBA" id="ARBA00007069"/>
    </source>
</evidence>
<proteinExistence type="inferred from homology"/>
<keyword evidence="4" id="KW-1003">Cell membrane</keyword>
<dbReference type="GO" id="GO:0055085">
    <property type="term" value="P:transmembrane transport"/>
    <property type="evidence" value="ECO:0007669"/>
    <property type="project" value="InterPro"/>
</dbReference>
<evidence type="ECO:0000313" key="10">
    <source>
        <dbReference type="EMBL" id="CUS53150.1"/>
    </source>
</evidence>
<evidence type="ECO:0000256" key="6">
    <source>
        <dbReference type="ARBA" id="ARBA00022989"/>
    </source>
</evidence>
<feature type="transmembrane region" description="Helical" evidence="8">
    <location>
        <begin position="103"/>
        <end position="124"/>
    </location>
</feature>
<keyword evidence="6 8" id="KW-1133">Transmembrane helix</keyword>
<feature type="transmembrane region" description="Helical" evidence="8">
    <location>
        <begin position="136"/>
        <end position="160"/>
    </location>
</feature>
<dbReference type="GO" id="GO:0005886">
    <property type="term" value="C:plasma membrane"/>
    <property type="evidence" value="ECO:0007669"/>
    <property type="project" value="UniProtKB-SubCell"/>
</dbReference>
<reference evidence="10" key="1">
    <citation type="submission" date="2015-10" db="EMBL/GenBank/DDBJ databases">
        <authorList>
            <person name="Gilbert D.G."/>
        </authorList>
    </citation>
    <scope>NUCLEOTIDE SEQUENCE</scope>
</reference>
<evidence type="ECO:0000256" key="4">
    <source>
        <dbReference type="ARBA" id="ARBA00022475"/>
    </source>
</evidence>
<dbReference type="InterPro" id="IPR051789">
    <property type="entry name" value="Bact_Polyamine_Transport"/>
</dbReference>
<feature type="transmembrane region" description="Helical" evidence="8">
    <location>
        <begin position="233"/>
        <end position="255"/>
    </location>
</feature>
<evidence type="ECO:0000259" key="9">
    <source>
        <dbReference type="PROSITE" id="PS50928"/>
    </source>
</evidence>
<protein>
    <submittedName>
        <fullName evidence="10">Spermidine Putrescine ABC transporter permease component potC (TC_3.A.1.11.1)</fullName>
    </submittedName>
</protein>
<feature type="domain" description="ABC transmembrane type-1" evidence="9">
    <location>
        <begin position="65"/>
        <end position="255"/>
    </location>
</feature>
<keyword evidence="5 8" id="KW-0812">Transmembrane</keyword>
<dbReference type="EMBL" id="CZRL01000094">
    <property type="protein sequence ID" value="CUS53150.1"/>
    <property type="molecule type" value="Genomic_DNA"/>
</dbReference>
<gene>
    <name evidence="10" type="ORF">MGWOODY_XGa2778</name>
</gene>
<name>A0A161K1F2_9ZZZZ</name>
<evidence type="ECO:0000256" key="3">
    <source>
        <dbReference type="ARBA" id="ARBA00022448"/>
    </source>
</evidence>
<dbReference type="AlphaFoldDB" id="A0A161K1F2"/>
<feature type="transmembrane region" description="Helical" evidence="8">
    <location>
        <begin position="14"/>
        <end position="34"/>
    </location>
</feature>
<dbReference type="PANTHER" id="PTHR43848:SF2">
    <property type="entry name" value="PUTRESCINE TRANSPORT SYSTEM PERMEASE PROTEIN POTI"/>
    <property type="match status" value="1"/>
</dbReference>
<dbReference type="CDD" id="cd06261">
    <property type="entry name" value="TM_PBP2"/>
    <property type="match status" value="1"/>
</dbReference>
<dbReference type="Gene3D" id="1.10.3720.10">
    <property type="entry name" value="MetI-like"/>
    <property type="match status" value="1"/>
</dbReference>
<keyword evidence="3" id="KW-0813">Transport</keyword>
<evidence type="ECO:0000256" key="7">
    <source>
        <dbReference type="ARBA" id="ARBA00023136"/>
    </source>
</evidence>
<dbReference type="SUPFAM" id="SSF161098">
    <property type="entry name" value="MetI-like"/>
    <property type="match status" value="1"/>
</dbReference>
<dbReference type="InterPro" id="IPR035906">
    <property type="entry name" value="MetI-like_sf"/>
</dbReference>
<organism evidence="10">
    <name type="scientific">hydrothermal vent metagenome</name>
    <dbReference type="NCBI Taxonomy" id="652676"/>
    <lineage>
        <taxon>unclassified sequences</taxon>
        <taxon>metagenomes</taxon>
        <taxon>ecological metagenomes</taxon>
    </lineage>
</organism>
<dbReference type="InterPro" id="IPR000515">
    <property type="entry name" value="MetI-like"/>
</dbReference>
<evidence type="ECO:0000256" key="8">
    <source>
        <dbReference type="SAM" id="Phobius"/>
    </source>
</evidence>
<evidence type="ECO:0000256" key="1">
    <source>
        <dbReference type="ARBA" id="ARBA00004651"/>
    </source>
</evidence>
<keyword evidence="7 8" id="KW-0472">Membrane</keyword>
<dbReference type="Pfam" id="PF00528">
    <property type="entry name" value="BPD_transp_1"/>
    <property type="match status" value="1"/>
</dbReference>
<comment type="similarity">
    <text evidence="2">Belongs to the binding-protein-dependent transport system permease family. CysTW subfamily.</text>
</comment>
<dbReference type="PANTHER" id="PTHR43848">
    <property type="entry name" value="PUTRESCINE TRANSPORT SYSTEM PERMEASE PROTEIN POTI"/>
    <property type="match status" value="1"/>
</dbReference>